<accession>A0A1I5R933</accession>
<dbReference type="PROSITE" id="PS51782">
    <property type="entry name" value="LYSM"/>
    <property type="match status" value="1"/>
</dbReference>
<dbReference type="NCBIfam" id="TIGR03504">
    <property type="entry name" value="FimV_Cterm"/>
    <property type="match status" value="1"/>
</dbReference>
<feature type="coiled-coil region" evidence="1">
    <location>
        <begin position="294"/>
        <end position="335"/>
    </location>
</feature>
<keyword evidence="3" id="KW-0472">Membrane</keyword>
<evidence type="ECO:0000259" key="4">
    <source>
        <dbReference type="PROSITE" id="PS51782"/>
    </source>
</evidence>
<feature type="transmembrane region" description="Helical" evidence="3">
    <location>
        <begin position="361"/>
        <end position="383"/>
    </location>
</feature>
<evidence type="ECO:0000256" key="2">
    <source>
        <dbReference type="SAM" id="MobiDB-lite"/>
    </source>
</evidence>
<dbReference type="AlphaFoldDB" id="A0A1I5R933"/>
<feature type="region of interest" description="Disordered" evidence="2">
    <location>
        <begin position="141"/>
        <end position="177"/>
    </location>
</feature>
<dbReference type="Gene3D" id="3.10.350.10">
    <property type="entry name" value="LysM domain"/>
    <property type="match status" value="1"/>
</dbReference>
<evidence type="ECO:0000313" key="6">
    <source>
        <dbReference type="Proteomes" id="UP000182025"/>
    </source>
</evidence>
<dbReference type="InterPro" id="IPR057840">
    <property type="entry name" value="FimV_N"/>
</dbReference>
<evidence type="ECO:0000256" key="1">
    <source>
        <dbReference type="SAM" id="Coils"/>
    </source>
</evidence>
<keyword evidence="3" id="KW-0812">Transmembrane</keyword>
<dbReference type="InterPro" id="IPR018392">
    <property type="entry name" value="LysM"/>
</dbReference>
<feature type="compositionally biased region" description="Low complexity" evidence="2">
    <location>
        <begin position="141"/>
        <end position="157"/>
    </location>
</feature>
<dbReference type="EMBL" id="FOXK01000003">
    <property type="protein sequence ID" value="SFP55048.1"/>
    <property type="molecule type" value="Genomic_DNA"/>
</dbReference>
<feature type="domain" description="LysM" evidence="4">
    <location>
        <begin position="173"/>
        <end position="230"/>
    </location>
</feature>
<keyword evidence="3" id="KW-1133">Transmembrane helix</keyword>
<name>A0A1I5R933_9GAMM</name>
<keyword evidence="6" id="KW-1185">Reference proteome</keyword>
<dbReference type="Gene3D" id="1.20.58.2200">
    <property type="match status" value="1"/>
</dbReference>
<gene>
    <name evidence="5" type="ORF">SAMN05216177_103362</name>
</gene>
<dbReference type="Proteomes" id="UP000182025">
    <property type="component" value="Unassembled WGS sequence"/>
</dbReference>
<dbReference type="Pfam" id="PF25800">
    <property type="entry name" value="FimV_N"/>
    <property type="match status" value="1"/>
</dbReference>
<dbReference type="InterPro" id="IPR036779">
    <property type="entry name" value="LysM_dom_sf"/>
</dbReference>
<sequence>MARVRQLMLGLASGSALYSGMAPALGLGEITLHSALNQPFEAEIELLEVGDLGAQDLRVGLAPAEVFSRSGVERFYFLNDLRFTPLLQGSRSVIRVVSNRPVREPYLNFIVEVARPNGQLLREYTVLLDPPGSSAYSAVAAPSATAPSQPSTRAAASLSPVSTVTPPRASAGHRHQVSRGDSLWSIAARLREQGSTLSQQALMEGILALNPNAFAGGDPGRLQAGADLLLPDAARAEAVQPTAAPVAAEAAPALAENTAEGPVSAPLAALEPAPQPTESLELLAERQRQVDLELANQAAENLQLQQGLAQLQLQLQQLQEQLAQKDAQLAELTTRTPAEPVAQPITAAPVSVEEPAAAERGWWSTLFAGGIGLLLLLGALFWAGRRRGEKARPVVQVQPKAQPPQQPPRPQLAAVAAAVGAAPVAKAVPAPAPVRAQGPVDPLEAANVYIAYGRVSEARGELSKALAQDPQRNDLRFRLLEVLALLGDGAGFAREEAVLRAEAFDAARIDALKARHPDLRVTQQVPTEAVAAPQPAAAPATEPDFQLNLDDLSLDADWDLVSPFPATAKAKAKPKAAAEPEFDASFASNLQELPEVFELHHEDEQLSAFGEMEMVLSDEVPALDDNFLDAFAGDADATAALQGDIDHLAGNPEHMAQLNQALAYIKQGDIATACDILNEVIDHGDDEQRKAARQLLAEIA</sequence>
<proteinExistence type="predicted"/>
<reference evidence="6" key="1">
    <citation type="submission" date="2016-10" db="EMBL/GenBank/DDBJ databases">
        <authorList>
            <person name="Varghese N."/>
            <person name="Submissions S."/>
        </authorList>
    </citation>
    <scope>NUCLEOTIDE SEQUENCE [LARGE SCALE GENOMIC DNA]</scope>
    <source>
        <strain evidence="6">JCM 15604</strain>
    </source>
</reference>
<organism evidence="5 6">
    <name type="scientific">Ectopseudomonas toyotomiensis</name>
    <dbReference type="NCBI Taxonomy" id="554344"/>
    <lineage>
        <taxon>Bacteria</taxon>
        <taxon>Pseudomonadati</taxon>
        <taxon>Pseudomonadota</taxon>
        <taxon>Gammaproteobacteria</taxon>
        <taxon>Pseudomonadales</taxon>
        <taxon>Pseudomonadaceae</taxon>
        <taxon>Ectopseudomonas</taxon>
    </lineage>
</organism>
<evidence type="ECO:0000313" key="5">
    <source>
        <dbReference type="EMBL" id="SFP55048.1"/>
    </source>
</evidence>
<keyword evidence="1" id="KW-0175">Coiled coil</keyword>
<protein>
    <submittedName>
        <fullName evidence="5">Pilus assembly protein FimV</fullName>
    </submittedName>
</protein>
<dbReference type="InterPro" id="IPR038440">
    <property type="entry name" value="FimV_C_sf"/>
</dbReference>
<dbReference type="InterPro" id="IPR020011">
    <property type="entry name" value="FimV_C"/>
</dbReference>
<dbReference type="CDD" id="cd00118">
    <property type="entry name" value="LysM"/>
    <property type="match status" value="1"/>
</dbReference>
<evidence type="ECO:0000256" key="3">
    <source>
        <dbReference type="SAM" id="Phobius"/>
    </source>
</evidence>